<dbReference type="Pfam" id="PF19418">
    <property type="entry name" value="DEPDC5_CTD"/>
    <property type="match status" value="1"/>
</dbReference>
<dbReference type="GO" id="GO:1990130">
    <property type="term" value="C:GATOR1 complex"/>
    <property type="evidence" value="ECO:0007669"/>
    <property type="project" value="TreeGrafter"/>
</dbReference>
<dbReference type="Proteomes" id="UP000189513">
    <property type="component" value="Unassembled WGS sequence"/>
</dbReference>
<comment type="similarity">
    <text evidence="2">Belongs to the IML1 family.</text>
</comment>
<evidence type="ECO:0000313" key="8">
    <source>
        <dbReference type="Proteomes" id="UP000189513"/>
    </source>
</evidence>
<feature type="region of interest" description="Disordered" evidence="5">
    <location>
        <begin position="823"/>
        <end position="845"/>
    </location>
</feature>
<dbReference type="Gene3D" id="1.10.10.10">
    <property type="entry name" value="Winged helix-like DNA-binding domain superfamily/Winged helix DNA-binding domain"/>
    <property type="match status" value="1"/>
</dbReference>
<dbReference type="STRING" id="36022.A0A1V2L6G3"/>
<dbReference type="InterPro" id="IPR000591">
    <property type="entry name" value="DEP_dom"/>
</dbReference>
<dbReference type="PANTHER" id="PTHR13179:SF8">
    <property type="entry name" value="GATOR COMPLEX PROTEIN DEPDC5"/>
    <property type="match status" value="1"/>
</dbReference>
<reference evidence="8" key="1">
    <citation type="journal article" date="2017" name="Genome Announc.">
        <title>Genome sequences of Cyberlindnera fabianii 65, Pichia kudriavzevii 129, and Saccharomyces cerevisiae 131 isolated from fermented masau fruits in Zimbabwe.</title>
        <authorList>
            <person name="van Rijswijck I.M.H."/>
            <person name="Derks M.F.L."/>
            <person name="Abee T."/>
            <person name="de Ridder D."/>
            <person name="Smid E.J."/>
        </authorList>
    </citation>
    <scope>NUCLEOTIDE SEQUENCE [LARGE SCALE GENOMIC DNA]</scope>
    <source>
        <strain evidence="8">65</strain>
    </source>
</reference>
<dbReference type="SMART" id="SM00049">
    <property type="entry name" value="DEP"/>
    <property type="match status" value="1"/>
</dbReference>
<dbReference type="InterPro" id="IPR036390">
    <property type="entry name" value="WH_DNA-bd_sf"/>
</dbReference>
<dbReference type="OMA" id="RTWHFKR"/>
<dbReference type="GO" id="GO:1904262">
    <property type="term" value="P:negative regulation of TORC1 signaling"/>
    <property type="evidence" value="ECO:0007669"/>
    <property type="project" value="TreeGrafter"/>
</dbReference>
<organism evidence="7 8">
    <name type="scientific">Cyberlindnera fabianii</name>
    <name type="common">Yeast</name>
    <name type="synonym">Hansenula fabianii</name>
    <dbReference type="NCBI Taxonomy" id="36022"/>
    <lineage>
        <taxon>Eukaryota</taxon>
        <taxon>Fungi</taxon>
        <taxon>Dikarya</taxon>
        <taxon>Ascomycota</taxon>
        <taxon>Saccharomycotina</taxon>
        <taxon>Saccharomycetes</taxon>
        <taxon>Phaffomycetales</taxon>
        <taxon>Phaffomycetaceae</taxon>
        <taxon>Cyberlindnera</taxon>
    </lineage>
</organism>
<dbReference type="InterPro" id="IPR045838">
    <property type="entry name" value="DEPDC5_CTD"/>
</dbReference>
<accession>A0A1V2L6G3</accession>
<dbReference type="GO" id="GO:0010508">
    <property type="term" value="P:positive regulation of autophagy"/>
    <property type="evidence" value="ECO:0007669"/>
    <property type="project" value="TreeGrafter"/>
</dbReference>
<gene>
    <name evidence="7" type="ORF">BON22_3588</name>
</gene>
<dbReference type="CDD" id="cd04449">
    <property type="entry name" value="DEP_DEPDC5-like"/>
    <property type="match status" value="1"/>
</dbReference>
<evidence type="ECO:0000313" key="7">
    <source>
        <dbReference type="EMBL" id="ONH66631.1"/>
    </source>
</evidence>
<dbReference type="PANTHER" id="PTHR13179">
    <property type="entry name" value="DEP DOMAIN CONTAINING PROTEIN 5"/>
    <property type="match status" value="1"/>
</dbReference>
<evidence type="ECO:0000256" key="3">
    <source>
        <dbReference type="ARBA" id="ARBA00018529"/>
    </source>
</evidence>
<dbReference type="InterPro" id="IPR036388">
    <property type="entry name" value="WH-like_DNA-bd_sf"/>
</dbReference>
<feature type="domain" description="DEP" evidence="6">
    <location>
        <begin position="859"/>
        <end position="934"/>
    </location>
</feature>
<dbReference type="PROSITE" id="PS50186">
    <property type="entry name" value="DEP"/>
    <property type="match status" value="1"/>
</dbReference>
<comment type="subcellular location">
    <subcellularLocation>
        <location evidence="1">Vacuole membrane</location>
        <topology evidence="1">Peripheral membrane protein</topology>
    </subcellularLocation>
</comment>
<evidence type="ECO:0000256" key="2">
    <source>
        <dbReference type="ARBA" id="ARBA00005643"/>
    </source>
</evidence>
<evidence type="ECO:0000259" key="6">
    <source>
        <dbReference type="PROSITE" id="PS50186"/>
    </source>
</evidence>
<proteinExistence type="inferred from homology"/>
<dbReference type="InterPro" id="IPR027244">
    <property type="entry name" value="IML1"/>
</dbReference>
<dbReference type="Pfam" id="PF00610">
    <property type="entry name" value="DEP"/>
    <property type="match status" value="1"/>
</dbReference>
<comment type="caution">
    <text evidence="7">The sequence shown here is derived from an EMBL/GenBank/DDBJ whole genome shotgun (WGS) entry which is preliminary data.</text>
</comment>
<feature type="non-terminal residue" evidence="7">
    <location>
        <position position="1164"/>
    </location>
</feature>
<dbReference type="VEuPathDB" id="FungiDB:BON22_3588"/>
<sequence>MNTMHSNALTLTVRRDKDNALAVESNAPLTPRRPLLRHRSQVSEVSSQQAPAPIETDHFDEPVHLSAAFHDTRVASENVLIDVSQIPGANEGDVAELETMENSTRKKLLFVIHKMNDELMRRAKTTQVSILGNISAVYREGKKVFSSYIGENTKVVFRSESARLVFLIQMTEEMYHFQEDGEVMFHKFVSSLFPTIFKRWRDEGTHHLITIVFAANIDTSENSWTDLKEGQRCKNTKDFYRVVVDQVNIVHWNDIMISLRYEFANFRKDIISHQLKHSGGNTVTPRFVPTIKSDILNTINLATTLVVDRFRDPDLRHTTTHFIVVSAGNGLFDVDYDDLLDTSKRIFNSELSVDILCMAQPPLHATPLFRYRDHSGQLHHCIPGWVDVSYWTEQRFRNNQWIPRCKIYELQMMGVMENEMSTVTVQHLQPSIQAATITDMMDEYDKNVFSSDVSKAETQKPKKKESSSSLLWKVQTHTPVKAKAERTVSSPVFSNVTPLSALSSLQQIGKRPNTSQVASALSENLSPDVVKSISVGKWQDVFPRYVKRRKIKWISLETPSELPVTTPIFPTPEDFAENFTFQTHQVTVAPERENYMTPSDLLREMVYLRLSVGFQICYGPKVEKVEMNDTSLLMKKLPQTRDFTGMRVYMSLDEEIHRILCDYDGTINVQRYNRRQQQDFYRNSFNRVMVKTRYQNHYHPYYPDPAVVKPKTFKWNAFDQKLAGYDDDNDFFDKKTLNRMKFVLLPTLIPKTTYMTTGNDKQDVLSAEEIRVEGLRRLIVSLHRGIFNPDGKRQKSKKEEIFPEINFYTGDLISFLKEQEHASTKTATEQKSQDGRSSSLTGTLTRESPTDEIVAMLHGPKGVLVADRKWHWKIHRNVFRGLDLVNWLYENFSDMSSRDEATAFGNELMDRGVFVHVENRHKFLDGHFFYRLSPLQQSTDEEVDPEKEIKKTKSESSVPAVSQVITPVSSTNGERRTFVLSRSLRYDLDTSRKSYRREVMMVHYDNVHNPNHCFHIRLEWLTATPKLIEDTINSWSRMCERYGLKLVETPWAELCEIPRLNPFHSFVDIVLAINPWEDPEFNDASIINETKFYYHIYLLEYSGFLMDNRASLFFQNDNEFEILYSWGKPEFKYAQYIHKTGAYIAEIRDTGDLFLAPNNTHISR</sequence>
<evidence type="ECO:0000256" key="1">
    <source>
        <dbReference type="ARBA" id="ARBA00004148"/>
    </source>
</evidence>
<dbReference type="InterPro" id="IPR048255">
    <property type="entry name" value="IML1_N"/>
</dbReference>
<dbReference type="GO" id="GO:0035556">
    <property type="term" value="P:intracellular signal transduction"/>
    <property type="evidence" value="ECO:0007669"/>
    <property type="project" value="InterPro"/>
</dbReference>
<dbReference type="GO" id="GO:0005096">
    <property type="term" value="F:GTPase activator activity"/>
    <property type="evidence" value="ECO:0007669"/>
    <property type="project" value="InterPro"/>
</dbReference>
<dbReference type="Pfam" id="PF12257">
    <property type="entry name" value="IML1"/>
    <property type="match status" value="1"/>
</dbReference>
<dbReference type="GO" id="GO:0005774">
    <property type="term" value="C:vacuolar membrane"/>
    <property type="evidence" value="ECO:0007669"/>
    <property type="project" value="UniProtKB-SubCell"/>
</dbReference>
<feature type="compositionally biased region" description="Polar residues" evidence="5">
    <location>
        <begin position="824"/>
        <end position="845"/>
    </location>
</feature>
<evidence type="ECO:0000256" key="5">
    <source>
        <dbReference type="SAM" id="MobiDB-lite"/>
    </source>
</evidence>
<dbReference type="SUPFAM" id="SSF46785">
    <property type="entry name" value="Winged helix' DNA-binding domain"/>
    <property type="match status" value="1"/>
</dbReference>
<keyword evidence="8" id="KW-1185">Reference proteome</keyword>
<dbReference type="AlphaFoldDB" id="A0A1V2L6G3"/>
<evidence type="ECO:0000256" key="4">
    <source>
        <dbReference type="ARBA" id="ARBA00021881"/>
    </source>
</evidence>
<protein>
    <recommendedName>
        <fullName evidence="3">Vacuolar membrane-associated protein IML1</fullName>
    </recommendedName>
    <alternativeName>
        <fullName evidence="4">Vacuolar membrane-associated protein iml1</fullName>
    </alternativeName>
</protein>
<name>A0A1V2L6G3_CYBFA</name>
<dbReference type="EMBL" id="MPUK01000006">
    <property type="protein sequence ID" value="ONH66631.1"/>
    <property type="molecule type" value="Genomic_DNA"/>
</dbReference>